<organism evidence="3 4">
    <name type="scientific">Methylopila capsulata</name>
    <dbReference type="NCBI Taxonomy" id="61654"/>
    <lineage>
        <taxon>Bacteria</taxon>
        <taxon>Pseudomonadati</taxon>
        <taxon>Pseudomonadota</taxon>
        <taxon>Alphaproteobacteria</taxon>
        <taxon>Hyphomicrobiales</taxon>
        <taxon>Methylopilaceae</taxon>
        <taxon>Methylopila</taxon>
    </lineage>
</organism>
<dbReference type="InterPro" id="IPR011234">
    <property type="entry name" value="Fumarylacetoacetase-like_C"/>
</dbReference>
<evidence type="ECO:0000259" key="2">
    <source>
        <dbReference type="Pfam" id="PF01557"/>
    </source>
</evidence>
<dbReference type="Proteomes" id="UP001143400">
    <property type="component" value="Unassembled WGS sequence"/>
</dbReference>
<dbReference type="GO" id="GO:0018773">
    <property type="term" value="F:acetylpyruvate hydrolase activity"/>
    <property type="evidence" value="ECO:0007669"/>
    <property type="project" value="TreeGrafter"/>
</dbReference>
<evidence type="ECO:0000313" key="3">
    <source>
        <dbReference type="EMBL" id="GLK57244.1"/>
    </source>
</evidence>
<dbReference type="GO" id="GO:0046872">
    <property type="term" value="F:metal ion binding"/>
    <property type="evidence" value="ECO:0007669"/>
    <property type="project" value="UniProtKB-KW"/>
</dbReference>
<proteinExistence type="predicted"/>
<dbReference type="InterPro" id="IPR036663">
    <property type="entry name" value="Fumarylacetoacetase_C_sf"/>
</dbReference>
<gene>
    <name evidence="3" type="ORF">GCM10008170_32640</name>
</gene>
<name>A0A9W6IX83_9HYPH</name>
<feature type="domain" description="Fumarylacetoacetase-like C-terminal" evidence="2">
    <location>
        <begin position="44"/>
        <end position="244"/>
    </location>
</feature>
<dbReference type="PANTHER" id="PTHR11820:SF90">
    <property type="entry name" value="FLUTATHIONE S-TRANSFERASE"/>
    <property type="match status" value="1"/>
</dbReference>
<keyword evidence="1" id="KW-0479">Metal-binding</keyword>
<reference evidence="3" key="1">
    <citation type="journal article" date="2014" name="Int. J. Syst. Evol. Microbiol.">
        <title>Complete genome sequence of Corynebacterium casei LMG S-19264T (=DSM 44701T), isolated from a smear-ripened cheese.</title>
        <authorList>
            <consortium name="US DOE Joint Genome Institute (JGI-PGF)"/>
            <person name="Walter F."/>
            <person name="Albersmeier A."/>
            <person name="Kalinowski J."/>
            <person name="Ruckert C."/>
        </authorList>
    </citation>
    <scope>NUCLEOTIDE SEQUENCE</scope>
    <source>
        <strain evidence="3">VKM B-1606</strain>
    </source>
</reference>
<dbReference type="PANTHER" id="PTHR11820">
    <property type="entry name" value="ACYLPYRUVASE"/>
    <property type="match status" value="1"/>
</dbReference>
<comment type="caution">
    <text evidence="3">The sequence shown here is derived from an EMBL/GenBank/DDBJ whole genome shotgun (WGS) entry which is preliminary data.</text>
</comment>
<sequence length="245" mass="26306">MAQPAADARHGSQDWLMTSYVFAPPPQAAVAVKGTSALFPARRVYCIGRNYAAHAIEMGHDPNREPPFFFLKTPDALLPTGRTFPYPPGTSDLHYEIEMVVALGKGGRDVPEAEALDLVFGYGVGIDFTRRDLQAEAKKLARPWEIGKAFDHAAPCGPIAPASEIGHPARGAVTLDVNGERRQTGDLDQMIWKTPEMIAYLSRYFELAAGDLIFSGTPSGVGAVVKGDTLEGRVEGVGEIVVTVG</sequence>
<dbReference type="AlphaFoldDB" id="A0A9W6IX83"/>
<evidence type="ECO:0000256" key="1">
    <source>
        <dbReference type="ARBA" id="ARBA00022723"/>
    </source>
</evidence>
<protein>
    <submittedName>
        <fullName evidence="3">Fumarylacetoacetase</fullName>
    </submittedName>
</protein>
<dbReference type="Pfam" id="PF01557">
    <property type="entry name" value="FAA_hydrolase"/>
    <property type="match status" value="1"/>
</dbReference>
<dbReference type="EMBL" id="BSFF01000009">
    <property type="protein sequence ID" value="GLK57244.1"/>
    <property type="molecule type" value="Genomic_DNA"/>
</dbReference>
<evidence type="ECO:0000313" key="4">
    <source>
        <dbReference type="Proteomes" id="UP001143400"/>
    </source>
</evidence>
<dbReference type="Gene3D" id="3.90.850.10">
    <property type="entry name" value="Fumarylacetoacetase-like, C-terminal domain"/>
    <property type="match status" value="1"/>
</dbReference>
<reference evidence="3" key="2">
    <citation type="submission" date="2023-01" db="EMBL/GenBank/DDBJ databases">
        <authorList>
            <person name="Sun Q."/>
            <person name="Evtushenko L."/>
        </authorList>
    </citation>
    <scope>NUCLEOTIDE SEQUENCE</scope>
    <source>
        <strain evidence="3">VKM B-1606</strain>
    </source>
</reference>
<accession>A0A9W6IX83</accession>
<dbReference type="SUPFAM" id="SSF56529">
    <property type="entry name" value="FAH"/>
    <property type="match status" value="1"/>
</dbReference>